<evidence type="ECO:0000313" key="4">
    <source>
        <dbReference type="Proteomes" id="UP000500961"/>
    </source>
</evidence>
<dbReference type="InterPro" id="IPR013783">
    <property type="entry name" value="Ig-like_fold"/>
</dbReference>
<keyword evidence="3" id="KW-0456">Lyase</keyword>
<dbReference type="Gene3D" id="2.60.40.10">
    <property type="entry name" value="Immunoglobulins"/>
    <property type="match status" value="1"/>
</dbReference>
<name>A0A7D4CGM5_9BACT</name>
<dbReference type="InterPro" id="IPR006047">
    <property type="entry name" value="GH13_cat_dom"/>
</dbReference>
<dbReference type="GO" id="GO:0016829">
    <property type="term" value="F:lyase activity"/>
    <property type="evidence" value="ECO:0007669"/>
    <property type="project" value="UniProtKB-KW"/>
</dbReference>
<proteinExistence type="predicted"/>
<dbReference type="Gene3D" id="2.60.40.1180">
    <property type="entry name" value="Golgi alpha-mannosidase II"/>
    <property type="match status" value="1"/>
</dbReference>
<feature type="domain" description="Glycosyl hydrolase family 13 catalytic" evidence="2">
    <location>
        <begin position="309"/>
        <end position="703"/>
    </location>
</feature>
<feature type="chain" id="PRO_5029538853" evidence="1">
    <location>
        <begin position="21"/>
        <end position="792"/>
    </location>
</feature>
<sequence length="792" mass="91033">MKFRLLILIIATFLPSSCQKSVMLDDATNEPLVTNPLTAIQLAGDSTLVYLTDYFPDPSKIDSVSVPSPFNFRLSSDKAFLALKVDNQKLPILSTIFIWSKGDKYCLLVRKNRKLPVTFTYNPKGRKVSKVQLAGQINDWNPNATNLTFDGKLYKTTMLLNPGRYHYQVVVDGKWMLDPSNPVKEDNGMGGFNSVLTVGNTNPELLPKLVPFSTNGNRIQIKVKGEIDKLIVLWQNYLLDDKFIKLNDDVFEITIPENARFYKRSHIRIWSYNQYGESNNLLIPLEGDRVVTNPSQLTRSDKHAQVMYFLMVDRFYNGNPNNDFKVDDPEVHPKANYHGGDLKGVTQKIKDGYFTQLGINTIWLSPITQNPLGAWGLYPEPRTKFSGYHGYWPISSTKVDFRFGTEKELNELIDEAHKRNMNVILDYVANHVHKEHPLYKNHPDWATSLYLPDGTLNTEKWDEYRLTTWFDTFLPTLDLERPEVYEPMTDSALFWVTHYDLDGFRHDATKHIHENFWRRLTQKIKLTIPNKSVYQIGETYGSYELIASYIGSGMLDAQFDFNVYDAAVSAFARSDYPFNKLDAALHQTFSYFGWVNLMGYISSNQDRARFISYAGGDLRFDEDAKKAGWTREIGVGDTLAYSKLCMLNAFNMTIPGIPTIYYGDEFGMPGGNDPDNRRMMKFDGLTPLEKKTFETVTKLVKIRRNNLALVYGDFQTLLANGDVYVYSRKYFENNAVVLFNKSKNKKVIEIKITDYLLNTHFYSNFNSKFLVQNGKLKVTLKPFSFEILTSKI</sequence>
<dbReference type="SUPFAM" id="SSF81296">
    <property type="entry name" value="E set domains"/>
    <property type="match status" value="1"/>
</dbReference>
<gene>
    <name evidence="3" type="ORF">FHG85_06710</name>
</gene>
<dbReference type="GO" id="GO:0005975">
    <property type="term" value="P:carbohydrate metabolic process"/>
    <property type="evidence" value="ECO:0007669"/>
    <property type="project" value="InterPro"/>
</dbReference>
<evidence type="ECO:0000259" key="2">
    <source>
        <dbReference type="SMART" id="SM00642"/>
    </source>
</evidence>
<dbReference type="InterPro" id="IPR017853">
    <property type="entry name" value="GH"/>
</dbReference>
<dbReference type="PANTHER" id="PTHR10357">
    <property type="entry name" value="ALPHA-AMYLASE FAMILY MEMBER"/>
    <property type="match status" value="1"/>
</dbReference>
<evidence type="ECO:0000313" key="3">
    <source>
        <dbReference type="EMBL" id="QKG79966.1"/>
    </source>
</evidence>
<reference evidence="3 4" key="1">
    <citation type="submission" date="2019-07" db="EMBL/GenBank/DDBJ databases">
        <title>Thalassofilum flectens gen. nov., sp. nov., a novel moderate thermophilic anaerobe from a shallow sea hot spring in Kunashir Island (Russia), representing a new family in the order Bacteroidales, and proposal of Thalassofilacea fam. nov.</title>
        <authorList>
            <person name="Kochetkova T.V."/>
            <person name="Podosokorskaya O.A."/>
            <person name="Novikov A."/>
            <person name="Elcheninov A.G."/>
            <person name="Toshchakov S.V."/>
            <person name="Kublanov I.V."/>
        </authorList>
    </citation>
    <scope>NUCLEOTIDE SEQUENCE [LARGE SCALE GENOMIC DNA]</scope>
    <source>
        <strain evidence="3 4">38-H</strain>
    </source>
</reference>
<dbReference type="Pfam" id="PF00128">
    <property type="entry name" value="Alpha-amylase"/>
    <property type="match status" value="1"/>
</dbReference>
<dbReference type="AlphaFoldDB" id="A0A7D4CGM5"/>
<dbReference type="SUPFAM" id="SSF51445">
    <property type="entry name" value="(Trans)glycosidases"/>
    <property type="match status" value="1"/>
</dbReference>
<dbReference type="KEGG" id="ttz:FHG85_06710"/>
<dbReference type="EMBL" id="CP041345">
    <property type="protein sequence ID" value="QKG79966.1"/>
    <property type="molecule type" value="Genomic_DNA"/>
</dbReference>
<dbReference type="InterPro" id="IPR014756">
    <property type="entry name" value="Ig_E-set"/>
</dbReference>
<dbReference type="SUPFAM" id="SSF51011">
    <property type="entry name" value="Glycosyl hydrolase domain"/>
    <property type="match status" value="1"/>
</dbReference>
<dbReference type="InterPro" id="IPR032640">
    <property type="entry name" value="AMPK1_CBM"/>
</dbReference>
<organism evidence="3 4">
    <name type="scientific">Tenuifilum thalassicum</name>
    <dbReference type="NCBI Taxonomy" id="2590900"/>
    <lineage>
        <taxon>Bacteria</taxon>
        <taxon>Pseudomonadati</taxon>
        <taxon>Bacteroidota</taxon>
        <taxon>Bacteroidia</taxon>
        <taxon>Bacteroidales</taxon>
        <taxon>Tenuifilaceae</taxon>
        <taxon>Tenuifilum</taxon>
    </lineage>
</organism>
<feature type="signal peptide" evidence="1">
    <location>
        <begin position="1"/>
        <end position="20"/>
    </location>
</feature>
<evidence type="ECO:0000256" key="1">
    <source>
        <dbReference type="SAM" id="SignalP"/>
    </source>
</evidence>
<accession>A0A7D4CGM5</accession>
<protein>
    <submittedName>
        <fullName evidence="3">Alpha-amlyase</fullName>
    </submittedName>
</protein>
<keyword evidence="1" id="KW-0732">Signal</keyword>
<dbReference type="RefSeq" id="WP_173074245.1">
    <property type="nucleotide sequence ID" value="NZ_CP041345.1"/>
</dbReference>
<dbReference type="Proteomes" id="UP000500961">
    <property type="component" value="Chromosome"/>
</dbReference>
<dbReference type="InterPro" id="IPR013780">
    <property type="entry name" value="Glyco_hydro_b"/>
</dbReference>
<dbReference type="SMART" id="SM00642">
    <property type="entry name" value="Aamy"/>
    <property type="match status" value="1"/>
</dbReference>
<dbReference type="Gene3D" id="3.20.20.80">
    <property type="entry name" value="Glycosidases"/>
    <property type="match status" value="1"/>
</dbReference>
<keyword evidence="4" id="KW-1185">Reference proteome</keyword>
<dbReference type="Pfam" id="PF16561">
    <property type="entry name" value="AMPK1_CBM"/>
    <property type="match status" value="1"/>
</dbReference>